<protein>
    <recommendedName>
        <fullName evidence="9">MFS general substrate transporter</fullName>
    </recommendedName>
</protein>
<dbReference type="InterPro" id="IPR011701">
    <property type="entry name" value="MFS"/>
</dbReference>
<evidence type="ECO:0000313" key="7">
    <source>
        <dbReference type="EMBL" id="KAG7088672.1"/>
    </source>
</evidence>
<gene>
    <name evidence="7" type="ORF">E1B28_012644</name>
</gene>
<dbReference type="InterPro" id="IPR049680">
    <property type="entry name" value="FLVCR1-2_SLC49-like"/>
</dbReference>
<proteinExistence type="predicted"/>
<feature type="transmembrane region" description="Helical" evidence="6">
    <location>
        <begin position="98"/>
        <end position="119"/>
    </location>
</feature>
<dbReference type="EMBL" id="CM032188">
    <property type="protein sequence ID" value="KAG7088672.1"/>
    <property type="molecule type" value="Genomic_DNA"/>
</dbReference>
<dbReference type="KEGG" id="more:E1B28_012644"/>
<evidence type="ECO:0000256" key="4">
    <source>
        <dbReference type="ARBA" id="ARBA00023136"/>
    </source>
</evidence>
<dbReference type="SUPFAM" id="SSF103473">
    <property type="entry name" value="MFS general substrate transporter"/>
    <property type="match status" value="1"/>
</dbReference>
<evidence type="ECO:0000256" key="5">
    <source>
        <dbReference type="SAM" id="MobiDB-lite"/>
    </source>
</evidence>
<dbReference type="Gene3D" id="1.20.1250.20">
    <property type="entry name" value="MFS general substrate transporter like domains"/>
    <property type="match status" value="2"/>
</dbReference>
<dbReference type="Proteomes" id="UP001049176">
    <property type="component" value="Chromosome 8"/>
</dbReference>
<evidence type="ECO:0008006" key="9">
    <source>
        <dbReference type="Google" id="ProtNLM"/>
    </source>
</evidence>
<dbReference type="GeneID" id="66081719"/>
<keyword evidence="4 6" id="KW-0472">Membrane</keyword>
<feature type="transmembrane region" description="Helical" evidence="6">
    <location>
        <begin position="350"/>
        <end position="368"/>
    </location>
</feature>
<evidence type="ECO:0000256" key="3">
    <source>
        <dbReference type="ARBA" id="ARBA00022989"/>
    </source>
</evidence>
<dbReference type="InterPro" id="IPR036259">
    <property type="entry name" value="MFS_trans_sf"/>
</dbReference>
<evidence type="ECO:0000256" key="2">
    <source>
        <dbReference type="ARBA" id="ARBA00022692"/>
    </source>
</evidence>
<feature type="transmembrane region" description="Helical" evidence="6">
    <location>
        <begin position="374"/>
        <end position="395"/>
    </location>
</feature>
<dbReference type="PANTHER" id="PTHR10924:SF6">
    <property type="entry name" value="SOLUTE CARRIER FAMILY 49 MEMBER A3"/>
    <property type="match status" value="1"/>
</dbReference>
<feature type="transmembrane region" description="Helical" evidence="6">
    <location>
        <begin position="446"/>
        <end position="463"/>
    </location>
</feature>
<dbReference type="RefSeq" id="XP_043005143.1">
    <property type="nucleotide sequence ID" value="XM_043157775.1"/>
</dbReference>
<accession>A0A9P7RSJ1</accession>
<comment type="subcellular location">
    <subcellularLocation>
        <location evidence="1">Membrane</location>
        <topology evidence="1">Multi-pass membrane protein</topology>
    </subcellularLocation>
</comment>
<feature type="compositionally biased region" description="Polar residues" evidence="5">
    <location>
        <begin position="479"/>
        <end position="499"/>
    </location>
</feature>
<evidence type="ECO:0000256" key="1">
    <source>
        <dbReference type="ARBA" id="ARBA00004141"/>
    </source>
</evidence>
<dbReference type="Pfam" id="PF07690">
    <property type="entry name" value="MFS_1"/>
    <property type="match status" value="1"/>
</dbReference>
<evidence type="ECO:0000256" key="6">
    <source>
        <dbReference type="SAM" id="Phobius"/>
    </source>
</evidence>
<organism evidence="7 8">
    <name type="scientific">Marasmius oreades</name>
    <name type="common">fairy-ring Marasmius</name>
    <dbReference type="NCBI Taxonomy" id="181124"/>
    <lineage>
        <taxon>Eukaryota</taxon>
        <taxon>Fungi</taxon>
        <taxon>Dikarya</taxon>
        <taxon>Basidiomycota</taxon>
        <taxon>Agaricomycotina</taxon>
        <taxon>Agaricomycetes</taxon>
        <taxon>Agaricomycetidae</taxon>
        <taxon>Agaricales</taxon>
        <taxon>Marasmiineae</taxon>
        <taxon>Marasmiaceae</taxon>
        <taxon>Marasmius</taxon>
    </lineage>
</organism>
<evidence type="ECO:0000313" key="8">
    <source>
        <dbReference type="Proteomes" id="UP001049176"/>
    </source>
</evidence>
<dbReference type="GO" id="GO:0016020">
    <property type="term" value="C:membrane"/>
    <property type="evidence" value="ECO:0007669"/>
    <property type="project" value="UniProtKB-SubCell"/>
</dbReference>
<feature type="region of interest" description="Disordered" evidence="5">
    <location>
        <begin position="474"/>
        <end position="499"/>
    </location>
</feature>
<feature type="transmembrane region" description="Helical" evidence="6">
    <location>
        <begin position="281"/>
        <end position="306"/>
    </location>
</feature>
<name>A0A9P7RSJ1_9AGAR</name>
<keyword evidence="2 6" id="KW-0812">Transmembrane</keyword>
<keyword evidence="8" id="KW-1185">Reference proteome</keyword>
<feature type="transmembrane region" description="Helical" evidence="6">
    <location>
        <begin position="407"/>
        <end position="426"/>
    </location>
</feature>
<dbReference type="OrthoDB" id="422206at2759"/>
<dbReference type="AlphaFoldDB" id="A0A9P7RSJ1"/>
<sequence>MSLPSCSEQSVQPSVVSAANNISERLEKVHSASWQELEVQDDGDQSTPMEYKVYKQRFIGVLGVVLLNIVGGMAWPWFGPISNNMVDDWGITLTEVSWLGNITACLYLSVALIMPGLFARFSIRRCCDLGAVCLIIGAWVRYSGTVNGLSSSSAYALFFIGQAFASISQTIYQVLAPIYSEKWFDLRSRTTATMICAIANPIGSALGQLISPLAGTTKQSILVLAIISTAVTPAVFLVQSEPPFPPTYAASQKPPPFSEFLKALFGRAKNPHMTVHDRFDFGIICLVFGFLVAATNAFSILTGSIMQPAGYDDDTSGFMGATLLLSGIVAALVISPLMDRVFTKHLAITLKFFIPVLAGAWFSLIWAVKPGNTGGLFAVMAIIGVTSVTMLPVGIELACDVTQNAEASSSLLWFMGNGFTIVFVLAEDGLRASPDATPPLNMRRALIFQATFVIIAAVLTVCIRGKQKRKELDEKKAQEATTATRQVTAQPPTSTTSVL</sequence>
<dbReference type="GO" id="GO:0022857">
    <property type="term" value="F:transmembrane transporter activity"/>
    <property type="evidence" value="ECO:0007669"/>
    <property type="project" value="InterPro"/>
</dbReference>
<dbReference type="PANTHER" id="PTHR10924">
    <property type="entry name" value="MAJOR FACILITATOR SUPERFAMILY PROTEIN-RELATED"/>
    <property type="match status" value="1"/>
</dbReference>
<comment type="caution">
    <text evidence="7">The sequence shown here is derived from an EMBL/GenBank/DDBJ whole genome shotgun (WGS) entry which is preliminary data.</text>
</comment>
<keyword evidence="3 6" id="KW-1133">Transmembrane helix</keyword>
<feature type="transmembrane region" description="Helical" evidence="6">
    <location>
        <begin position="318"/>
        <end position="338"/>
    </location>
</feature>
<reference evidence="7" key="1">
    <citation type="journal article" date="2021" name="Genome Biol. Evol.">
        <title>The assembled and annotated genome of the fairy-ring fungus Marasmius oreades.</title>
        <authorList>
            <person name="Hiltunen M."/>
            <person name="Ament-Velasquez S.L."/>
            <person name="Johannesson H."/>
        </authorList>
    </citation>
    <scope>NUCLEOTIDE SEQUENCE</scope>
    <source>
        <strain evidence="7">03SP1</strain>
    </source>
</reference>
<feature type="transmembrane region" description="Helical" evidence="6">
    <location>
        <begin position="58"/>
        <end position="78"/>
    </location>
</feature>